<proteinExistence type="predicted"/>
<dbReference type="KEGG" id="ovi:T265_10785"/>
<gene>
    <name evidence="1" type="ORF">T265_10785</name>
</gene>
<organism evidence="1 2">
    <name type="scientific">Opisthorchis viverrini</name>
    <name type="common">Southeast Asian liver fluke</name>
    <dbReference type="NCBI Taxonomy" id="6198"/>
    <lineage>
        <taxon>Eukaryota</taxon>
        <taxon>Metazoa</taxon>
        <taxon>Spiralia</taxon>
        <taxon>Lophotrochozoa</taxon>
        <taxon>Platyhelminthes</taxon>
        <taxon>Trematoda</taxon>
        <taxon>Digenea</taxon>
        <taxon>Opisthorchiida</taxon>
        <taxon>Opisthorchiata</taxon>
        <taxon>Opisthorchiidae</taxon>
        <taxon>Opisthorchis</taxon>
    </lineage>
</organism>
<keyword evidence="2" id="KW-1185">Reference proteome</keyword>
<dbReference type="CTD" id="20324953"/>
<evidence type="ECO:0000313" key="2">
    <source>
        <dbReference type="Proteomes" id="UP000054324"/>
    </source>
</evidence>
<dbReference type="RefSeq" id="XP_009175519.1">
    <property type="nucleotide sequence ID" value="XM_009177255.1"/>
</dbReference>
<dbReference type="EMBL" id="KL597026">
    <property type="protein sequence ID" value="KER20732.1"/>
    <property type="molecule type" value="Genomic_DNA"/>
</dbReference>
<dbReference type="GeneID" id="20324953"/>
<sequence length="125" mass="13977">MDLIYFRFLVEIADMGERIDTCIIGLLSIIIIDRMTSVFNTGASLLYNHDLFESLIVKKRAKKLTTRSPLTSDGSHILCCLQPGELGSRGPHPGRRVAPTAPKRFVISFILLCQIKGWPPLLQPL</sequence>
<reference evidence="1 2" key="1">
    <citation type="submission" date="2013-11" db="EMBL/GenBank/DDBJ databases">
        <title>Opisthorchis viverrini - life in the bile duct.</title>
        <authorList>
            <person name="Young N.D."/>
            <person name="Nagarajan N."/>
            <person name="Lin S.J."/>
            <person name="Korhonen P.K."/>
            <person name="Jex A.R."/>
            <person name="Hall R.S."/>
            <person name="Safavi-Hemami H."/>
            <person name="Kaewkong W."/>
            <person name="Bertrand D."/>
            <person name="Gao S."/>
            <person name="Seet Q."/>
            <person name="Wongkham S."/>
            <person name="Teh B.T."/>
            <person name="Wongkham C."/>
            <person name="Intapan P.M."/>
            <person name="Maleewong W."/>
            <person name="Yang X."/>
            <person name="Hu M."/>
            <person name="Wang Z."/>
            <person name="Hofmann A."/>
            <person name="Sternberg P.W."/>
            <person name="Tan P."/>
            <person name="Wang J."/>
            <person name="Gasser R.B."/>
        </authorList>
    </citation>
    <scope>NUCLEOTIDE SEQUENCE [LARGE SCALE GENOMIC DNA]</scope>
</reference>
<evidence type="ECO:0000313" key="1">
    <source>
        <dbReference type="EMBL" id="KER20732.1"/>
    </source>
</evidence>
<dbReference type="Proteomes" id="UP000054324">
    <property type="component" value="Unassembled WGS sequence"/>
</dbReference>
<protein>
    <submittedName>
        <fullName evidence="1">Uncharacterized protein</fullName>
    </submittedName>
</protein>
<dbReference type="OrthoDB" id="10408715at2759"/>
<dbReference type="AlphaFoldDB" id="A0A074Z5D1"/>
<name>A0A074Z5D1_OPIVI</name>
<accession>A0A074Z5D1</accession>